<reference evidence="1" key="1">
    <citation type="submission" date="2021-03" db="EMBL/GenBank/DDBJ databases">
        <title>Pengzhenrongella sicca gen. nov., sp. nov., a new member of suborder Micrococcineae isolated from High-Arctic tundra soil.</title>
        <authorList>
            <person name="Peng F."/>
        </authorList>
    </citation>
    <scope>NUCLEOTIDE SEQUENCE</scope>
    <source>
        <strain evidence="1">LRZ-2</strain>
    </source>
</reference>
<dbReference type="KEGG" id="psic:J4E96_09120"/>
<evidence type="ECO:0000313" key="2">
    <source>
        <dbReference type="Proteomes" id="UP000663937"/>
    </source>
</evidence>
<evidence type="ECO:0000313" key="1">
    <source>
        <dbReference type="EMBL" id="QTE31057.1"/>
    </source>
</evidence>
<sequence length="114" mass="12044">MEEGWPGALAARRYDVSRPGVTARSRRTLASITSALAQDIRAAQRNVDIDQSADADRLACLVLAVLRGIEALGKAGTGSSQLQGIAETAIDLIPRASPASINRDRAAPTIPRRP</sequence>
<dbReference type="InterPro" id="IPR036271">
    <property type="entry name" value="Tet_transcr_reg_TetR-rel_C_sf"/>
</dbReference>
<accession>A0A8A4ZKK7</accession>
<dbReference type="SUPFAM" id="SSF48498">
    <property type="entry name" value="Tetracyclin repressor-like, C-terminal domain"/>
    <property type="match status" value="1"/>
</dbReference>
<name>A0A8A4ZKK7_9MICO</name>
<dbReference type="AlphaFoldDB" id="A0A8A4ZKK7"/>
<dbReference type="Gene3D" id="1.10.357.10">
    <property type="entry name" value="Tetracycline Repressor, domain 2"/>
    <property type="match status" value="1"/>
</dbReference>
<keyword evidence="2" id="KW-1185">Reference proteome</keyword>
<proteinExistence type="predicted"/>
<dbReference type="RefSeq" id="WP_227425861.1">
    <property type="nucleotide sequence ID" value="NZ_CP071868.1"/>
</dbReference>
<organism evidence="1 2">
    <name type="scientific">Pengzhenrongella sicca</name>
    <dbReference type="NCBI Taxonomy" id="2819238"/>
    <lineage>
        <taxon>Bacteria</taxon>
        <taxon>Bacillati</taxon>
        <taxon>Actinomycetota</taxon>
        <taxon>Actinomycetes</taxon>
        <taxon>Micrococcales</taxon>
        <taxon>Pengzhenrongella</taxon>
    </lineage>
</organism>
<evidence type="ECO:0008006" key="3">
    <source>
        <dbReference type="Google" id="ProtNLM"/>
    </source>
</evidence>
<protein>
    <recommendedName>
        <fullName evidence="3">TetR family transcriptional regulator</fullName>
    </recommendedName>
</protein>
<dbReference type="Proteomes" id="UP000663937">
    <property type="component" value="Chromosome"/>
</dbReference>
<dbReference type="EMBL" id="CP071868">
    <property type="protein sequence ID" value="QTE31057.1"/>
    <property type="molecule type" value="Genomic_DNA"/>
</dbReference>
<gene>
    <name evidence="1" type="ORF">J4E96_09120</name>
</gene>